<sequence length="214" mass="23846">MEDGVQHGNAVVATGKTIIDLPDHISVREWRHTDAASAARHGNNIKIWNNLRNRMPHPYLEENAAGWINFCSDITNHRHTGTWTQETGGQGPAVSTGYTIAVNDEAVGSIGLNFADEKDVYLHQAELGYWLSEEHWGKGVMSKVVPAFVNWAFKTFRILLRINGATHEKNLASAKLLQKAGFQFEGRRPDFITKNGVTAAELMWGVLRPKEGDE</sequence>
<dbReference type="PANTHER" id="PTHR43328">
    <property type="entry name" value="ACETYLTRANSFERASE-RELATED"/>
    <property type="match status" value="1"/>
</dbReference>
<dbReference type="EMBL" id="JAVRRL010000033">
    <property type="protein sequence ID" value="KAK5112104.1"/>
    <property type="molecule type" value="Genomic_DNA"/>
</dbReference>
<name>A0AAN7TEJ8_9PEZI</name>
<reference evidence="2" key="1">
    <citation type="submission" date="2023-08" db="EMBL/GenBank/DDBJ databases">
        <title>Black Yeasts Isolated from many extreme environments.</title>
        <authorList>
            <person name="Coleine C."/>
            <person name="Stajich J.E."/>
            <person name="Selbmann L."/>
        </authorList>
    </citation>
    <scope>NUCLEOTIDE SEQUENCE</scope>
    <source>
        <strain evidence="2">CCFEE 5401</strain>
    </source>
</reference>
<organism evidence="2 3">
    <name type="scientific">Meristemomyces frigidus</name>
    <dbReference type="NCBI Taxonomy" id="1508187"/>
    <lineage>
        <taxon>Eukaryota</taxon>
        <taxon>Fungi</taxon>
        <taxon>Dikarya</taxon>
        <taxon>Ascomycota</taxon>
        <taxon>Pezizomycotina</taxon>
        <taxon>Dothideomycetes</taxon>
        <taxon>Dothideomycetidae</taxon>
        <taxon>Mycosphaerellales</taxon>
        <taxon>Teratosphaeriaceae</taxon>
        <taxon>Meristemomyces</taxon>
    </lineage>
</organism>
<dbReference type="Proteomes" id="UP001310890">
    <property type="component" value="Unassembled WGS sequence"/>
</dbReference>
<comment type="caution">
    <text evidence="2">The sequence shown here is derived from an EMBL/GenBank/DDBJ whole genome shotgun (WGS) entry which is preliminary data.</text>
</comment>
<proteinExistence type="predicted"/>
<dbReference type="InterPro" id="IPR016181">
    <property type="entry name" value="Acyl_CoA_acyltransferase"/>
</dbReference>
<dbReference type="AlphaFoldDB" id="A0AAN7TEJ8"/>
<dbReference type="SUPFAM" id="SSF55729">
    <property type="entry name" value="Acyl-CoA N-acyltransferases (Nat)"/>
    <property type="match status" value="1"/>
</dbReference>
<dbReference type="Pfam" id="PF13302">
    <property type="entry name" value="Acetyltransf_3"/>
    <property type="match status" value="1"/>
</dbReference>
<dbReference type="GO" id="GO:0016747">
    <property type="term" value="F:acyltransferase activity, transferring groups other than amino-acyl groups"/>
    <property type="evidence" value="ECO:0007669"/>
    <property type="project" value="InterPro"/>
</dbReference>
<protein>
    <recommendedName>
        <fullName evidence="1">N-acetyltransferase domain-containing protein</fullName>
    </recommendedName>
</protein>
<dbReference type="PANTHER" id="PTHR43328:SF1">
    <property type="entry name" value="N-ACETYLTRANSFERASE DOMAIN-CONTAINING PROTEIN"/>
    <property type="match status" value="1"/>
</dbReference>
<dbReference type="PROSITE" id="PS51186">
    <property type="entry name" value="GNAT"/>
    <property type="match status" value="1"/>
</dbReference>
<evidence type="ECO:0000313" key="3">
    <source>
        <dbReference type="Proteomes" id="UP001310890"/>
    </source>
</evidence>
<gene>
    <name evidence="2" type="ORF">LTR62_004446</name>
</gene>
<accession>A0AAN7TEJ8</accession>
<dbReference type="InterPro" id="IPR000182">
    <property type="entry name" value="GNAT_dom"/>
</dbReference>
<feature type="domain" description="N-acetyltransferase" evidence="1">
    <location>
        <begin position="25"/>
        <end position="209"/>
    </location>
</feature>
<evidence type="ECO:0000259" key="1">
    <source>
        <dbReference type="PROSITE" id="PS51186"/>
    </source>
</evidence>
<dbReference type="Gene3D" id="3.40.630.30">
    <property type="match status" value="1"/>
</dbReference>
<evidence type="ECO:0000313" key="2">
    <source>
        <dbReference type="EMBL" id="KAK5112104.1"/>
    </source>
</evidence>